<dbReference type="InterPro" id="IPR040982">
    <property type="entry name" value="DNA_pol3_finger"/>
</dbReference>
<dbReference type="InterPro" id="IPR004013">
    <property type="entry name" value="PHP_dom"/>
</dbReference>
<dbReference type="Proteomes" id="UP000731465">
    <property type="component" value="Unassembled WGS sequence"/>
</dbReference>
<dbReference type="NCBIfam" id="NF004226">
    <property type="entry name" value="PRK05673.1"/>
    <property type="match status" value="1"/>
</dbReference>
<dbReference type="Gene3D" id="3.20.20.140">
    <property type="entry name" value="Metal-dependent hydrolases"/>
    <property type="match status" value="1"/>
</dbReference>
<evidence type="ECO:0000313" key="10">
    <source>
        <dbReference type="Proteomes" id="UP000731465"/>
    </source>
</evidence>
<evidence type="ECO:0000256" key="4">
    <source>
        <dbReference type="ARBA" id="ARBA00022695"/>
    </source>
</evidence>
<dbReference type="RefSeq" id="WP_219937316.1">
    <property type="nucleotide sequence ID" value="NZ_JAGFNY010000010.1"/>
</dbReference>
<dbReference type="InterPro" id="IPR003141">
    <property type="entry name" value="Pol/His_phosphatase_N"/>
</dbReference>
<sequence length="1238" mass="138573">MSGNNLPYVPLHVRSCYSINDGLQNVGDIVKRAAKLKIPAIAVTDFNNMAGFVRFYSACMNSGIKPIMGADLQVKEYSRPGEPEKIFTVTLLAMNSKGKQNLYDILSDAWVNTASPDIAQVRATIDDLLKYSEGIIMLNGFRGDIAAFIAEDNMQKAEQRIELYKQYFGSRFCFEITRTNREGEMAFESAALNLCIKHSIAPVASNDTRFLLGPNEVPEDGLSDYYVHDIRVSIQQGCQKGNKDNARRYSKEQYLRSPEEMAQLFADIPEALENTRKIAELCTVRIELDHPRLPRYDTGDLSTADCLRMKAHEGLEKRLKFLFPDEKVREEKRPIYEARLETELNVIITMDFPGYFLIVMEFIQWSKEHGVPVGPGRGSGGGSLVAYALTITDFDPLRFDLLFERFLNPERVSMPDFDVDFCQRKRALTLQHVVDHYGRTAVSQIAAFGTLAAKAAIQGVGRAIGVPLGRVRHVAGLIPEKPGTSFNDCLGIGKKGEPKESEAPDFLNMYNTAKATDDKETIELIDVSRRLEGVIRSIGKHAAGVVISPTRIAEFAPLMLDSDGNPITQYDKKDVEHAGLVKFDFLGLTTLTIIDDAKEMIDEMLARNKDKIDLKSGPYELNEKGNPVINIAAIPYEDEASYKMIQETETTAVFQLESTGMRKLIGSMKPDRFEDLVALVALYRPGPLGCGMVDHFVDRKHGREVVSYPLPEAQDLDLKEILDSTYGVIVYQEQVMLLAQILAGYSLGGADILRRAMGKKIPAEMAAQREVFNAGALKKGKDLEIMTKIFDQVEQFAAYGFNKSHSAAYALVAWWTLYLKVHYPAQFLAAMMTADCMKTEKLIAYIGECHRLNVDVCPPDVNIGKFRFGCDIKGNVIYGFSAIKGVGERLVDHIVEEREKNGKYTDFFDFVYRVGTNFLSKGTLEALVKSGALDSIGPSRAKMYASIPTALKYAQQKAENLSTGQLDLFSMIDDPNTKPAYVNCKEWSDKVRLFHEKHILGLYLSGHPIDPYKAELLRYCGELTLNNMIPGTMDKPNFVTVAGVVISVVEGLSSKDNRKFYRIAIDDSTSTFEFMLFGSQAEAFEEIQKSIFDKGKKKGSKAAEEIPSPLVIVVQGFLSMTNDGLTRLRIKKLETLESLRLKNARKIVLNLSSLNVEENIEQIDEIMLRNRLYVPEINQMIQSSDEPDLITKGCSIDLIVDNKLMKIRDDRFRFAPTDDLIEGIRDIVGNNGIKVIYS</sequence>
<evidence type="ECO:0000313" key="9">
    <source>
        <dbReference type="EMBL" id="MBW7570096.1"/>
    </source>
</evidence>
<evidence type="ECO:0000256" key="3">
    <source>
        <dbReference type="ARBA" id="ARBA00022679"/>
    </source>
</evidence>
<dbReference type="InterPro" id="IPR004805">
    <property type="entry name" value="DnaE2/DnaE/PolC"/>
</dbReference>
<evidence type="ECO:0000256" key="5">
    <source>
        <dbReference type="ARBA" id="ARBA00022705"/>
    </source>
</evidence>
<dbReference type="Pfam" id="PF02811">
    <property type="entry name" value="PHP"/>
    <property type="match status" value="1"/>
</dbReference>
<proteinExistence type="predicted"/>
<reference evidence="9 10" key="1">
    <citation type="submission" date="2021-03" db="EMBL/GenBank/DDBJ databases">
        <title>Succinivibrio sp. nov. isolated from feces of cow.</title>
        <authorList>
            <person name="Choi J.-Y."/>
        </authorList>
    </citation>
    <scope>NUCLEOTIDE SEQUENCE [LARGE SCALE GENOMIC DNA]</scope>
    <source>
        <strain evidence="9 10">AGMB01872</strain>
    </source>
</reference>
<dbReference type="Gene3D" id="1.10.10.1600">
    <property type="entry name" value="Bacterial DNA polymerase III alpha subunit, thumb domain"/>
    <property type="match status" value="1"/>
</dbReference>
<dbReference type="InterPro" id="IPR041931">
    <property type="entry name" value="DNA_pol3_alpha_thumb_dom"/>
</dbReference>
<dbReference type="NCBIfam" id="TIGR00594">
    <property type="entry name" value="polc"/>
    <property type="match status" value="1"/>
</dbReference>
<keyword evidence="10" id="KW-1185">Reference proteome</keyword>
<keyword evidence="5" id="KW-0235">DNA replication</keyword>
<evidence type="ECO:0000256" key="2">
    <source>
        <dbReference type="ARBA" id="ARBA00019114"/>
    </source>
</evidence>
<dbReference type="SMART" id="SM00481">
    <property type="entry name" value="POLIIIAc"/>
    <property type="match status" value="1"/>
</dbReference>
<dbReference type="Pfam" id="PF17657">
    <property type="entry name" value="DNA_pol3_finger"/>
    <property type="match status" value="1"/>
</dbReference>
<evidence type="ECO:0000259" key="8">
    <source>
        <dbReference type="SMART" id="SM00481"/>
    </source>
</evidence>
<dbReference type="GO" id="GO:0003887">
    <property type="term" value="F:DNA-directed DNA polymerase activity"/>
    <property type="evidence" value="ECO:0007669"/>
    <property type="project" value="UniProtKB-EC"/>
</dbReference>
<organism evidence="9 10">
    <name type="scientific">Succinivibrio faecicola</name>
    <dbReference type="NCBI Taxonomy" id="2820300"/>
    <lineage>
        <taxon>Bacteria</taxon>
        <taxon>Pseudomonadati</taxon>
        <taxon>Pseudomonadota</taxon>
        <taxon>Gammaproteobacteria</taxon>
        <taxon>Aeromonadales</taxon>
        <taxon>Succinivibrionaceae</taxon>
        <taxon>Succinivibrio</taxon>
    </lineage>
</organism>
<gene>
    <name evidence="9" type="primary">dnaE</name>
    <name evidence="9" type="ORF">J5V48_04220</name>
</gene>
<dbReference type="InterPro" id="IPR029460">
    <property type="entry name" value="DNAPol_HHH"/>
</dbReference>
<protein>
    <recommendedName>
        <fullName evidence="2">DNA polymerase III subunit alpha</fullName>
        <ecNumber evidence="1">2.7.7.7</ecNumber>
    </recommendedName>
</protein>
<dbReference type="EMBL" id="JAGFNY010000010">
    <property type="protein sequence ID" value="MBW7570096.1"/>
    <property type="molecule type" value="Genomic_DNA"/>
</dbReference>
<dbReference type="Gene3D" id="1.10.150.870">
    <property type="match status" value="1"/>
</dbReference>
<accession>A0ABS7DG66</accession>
<dbReference type="InterPro" id="IPR016195">
    <property type="entry name" value="Pol/histidinol_Pase-like"/>
</dbReference>
<dbReference type="EC" id="2.7.7.7" evidence="1"/>
<comment type="caution">
    <text evidence="9">The sequence shown here is derived from an EMBL/GenBank/DDBJ whole genome shotgun (WGS) entry which is preliminary data.</text>
</comment>
<keyword evidence="3 9" id="KW-0808">Transferase</keyword>
<keyword evidence="6" id="KW-0239">DNA-directed DNA polymerase</keyword>
<keyword evidence="4 9" id="KW-0548">Nucleotidyltransferase</keyword>
<comment type="catalytic activity">
    <reaction evidence="7">
        <text>DNA(n) + a 2'-deoxyribonucleoside 5'-triphosphate = DNA(n+1) + diphosphate</text>
        <dbReference type="Rhea" id="RHEA:22508"/>
        <dbReference type="Rhea" id="RHEA-COMP:17339"/>
        <dbReference type="Rhea" id="RHEA-COMP:17340"/>
        <dbReference type="ChEBI" id="CHEBI:33019"/>
        <dbReference type="ChEBI" id="CHEBI:61560"/>
        <dbReference type="ChEBI" id="CHEBI:173112"/>
        <dbReference type="EC" id="2.7.7.7"/>
    </reaction>
</comment>
<feature type="domain" description="Polymerase/histidinol phosphatase N-terminal" evidence="8">
    <location>
        <begin position="9"/>
        <end position="76"/>
    </location>
</feature>
<dbReference type="PANTHER" id="PTHR32294:SF0">
    <property type="entry name" value="DNA POLYMERASE III SUBUNIT ALPHA"/>
    <property type="match status" value="1"/>
</dbReference>
<evidence type="ECO:0000256" key="1">
    <source>
        <dbReference type="ARBA" id="ARBA00012417"/>
    </source>
</evidence>
<dbReference type="Pfam" id="PF07733">
    <property type="entry name" value="DNA_pol3_alpha"/>
    <property type="match status" value="1"/>
</dbReference>
<dbReference type="PANTHER" id="PTHR32294">
    <property type="entry name" value="DNA POLYMERASE III SUBUNIT ALPHA"/>
    <property type="match status" value="1"/>
</dbReference>
<dbReference type="InterPro" id="IPR011708">
    <property type="entry name" value="DNA_pol3_alpha_NTPase_dom"/>
</dbReference>
<evidence type="ECO:0000256" key="6">
    <source>
        <dbReference type="ARBA" id="ARBA00022932"/>
    </source>
</evidence>
<evidence type="ECO:0000256" key="7">
    <source>
        <dbReference type="ARBA" id="ARBA00049244"/>
    </source>
</evidence>
<dbReference type="SUPFAM" id="SSF89550">
    <property type="entry name" value="PHP domain-like"/>
    <property type="match status" value="1"/>
</dbReference>
<dbReference type="Pfam" id="PF14579">
    <property type="entry name" value="HHH_6"/>
    <property type="match status" value="1"/>
</dbReference>
<name>A0ABS7DG66_9GAMM</name>